<dbReference type="SMART" id="SM00267">
    <property type="entry name" value="GGDEF"/>
    <property type="match status" value="1"/>
</dbReference>
<dbReference type="GO" id="GO:0071111">
    <property type="term" value="F:cyclic-guanylate-specific phosphodiesterase activity"/>
    <property type="evidence" value="ECO:0007669"/>
    <property type="project" value="InterPro"/>
</dbReference>
<sequence>MRIEIELNKITLKALNKIISEQEKLILQSKIKLESLKFTSHSISQYIERTDIVFYEMSLDLKKIIKVNKAAENIWRYPQSKLKKSISTWFNTIHPEDRKAIKKAITNMDKDRKDELILEYRLLYDDSSYCHIVDRVMLIRDESGKPKSIMGVASDVSNYLLSKRKLLIYEQILSARAEEKNNNLFFDTVLKIIATSFDWDFAELWVLDEKKEFFYCTNIWTKNFSQNQKKYIKTYQMKMKITSDFNGYVAMNNQPVVLNDISQESKYIRLRRASDYNFKSVLGVNVSTCKKLQGQIFLFSEKIKNPVLVDLENIFKTLQIIGPIIQNNSSDKMLIYQSSHDKMTGLLNQSGLETILNEILSDKKQKLMAIIILDIRGIKTFRDLRGEVTSQKLFKKVITHLEACLLPTIKFIAKISETKIALIAENLRNESQIDVIIKLILDAFIKDFNLDGESIVLSANLGISIYPDDGKDSRVLIHKADIACNKAGDLGVNNYQFFKRSLMISMQRAIAIENSLRQAIYENKLQLCYQPKVNLITGKIVGVEALVRLTDPTLGIIYPAEFISIAEQSDLITSLDKWVFLEVMNQYPFAEINIPVSINISARHLAAAYRLVPFLKNLLNKFDVPGRLIDLELTEYQLAQNRAQSVKVFNNLAKQNITLSIDDFGIGFSSFEYLKLFRPNTVKIDKSFIDELPHNLENLGIVRAIIALSKSLNIKSVAEGVETKEQLDCLIDERCDEMQGFYFSRPLPIMELKKLVKHHDGLNSSQG</sequence>
<dbReference type="SUPFAM" id="SSF141868">
    <property type="entry name" value="EAL domain-like"/>
    <property type="match status" value="1"/>
</dbReference>
<dbReference type="Pfam" id="PF08447">
    <property type="entry name" value="PAS_3"/>
    <property type="match status" value="1"/>
</dbReference>
<organism evidence="4 5">
    <name type="scientific">Legionella feeleii</name>
    <dbReference type="NCBI Taxonomy" id="453"/>
    <lineage>
        <taxon>Bacteria</taxon>
        <taxon>Pseudomonadati</taxon>
        <taxon>Pseudomonadota</taxon>
        <taxon>Gammaproteobacteria</taxon>
        <taxon>Legionellales</taxon>
        <taxon>Legionellaceae</taxon>
        <taxon>Legionella</taxon>
    </lineage>
</organism>
<protein>
    <submittedName>
        <fullName evidence="4">Regulatory protein (GGDEF and EAL domains)</fullName>
    </submittedName>
</protein>
<evidence type="ECO:0000313" key="5">
    <source>
        <dbReference type="Proteomes" id="UP000254033"/>
    </source>
</evidence>
<evidence type="ECO:0000259" key="3">
    <source>
        <dbReference type="PROSITE" id="PS50887"/>
    </source>
</evidence>
<dbReference type="PROSITE" id="PS50887">
    <property type="entry name" value="GGDEF"/>
    <property type="match status" value="1"/>
</dbReference>
<dbReference type="EMBL" id="UGNY01000002">
    <property type="protein sequence ID" value="STX88275.1"/>
    <property type="molecule type" value="Genomic_DNA"/>
</dbReference>
<dbReference type="SMART" id="SM00052">
    <property type="entry name" value="EAL"/>
    <property type="match status" value="1"/>
</dbReference>
<dbReference type="CDD" id="cd01948">
    <property type="entry name" value="EAL"/>
    <property type="match status" value="1"/>
</dbReference>
<dbReference type="SUPFAM" id="SSF55073">
    <property type="entry name" value="Nucleotide cyclase"/>
    <property type="match status" value="1"/>
</dbReference>
<dbReference type="SUPFAM" id="SSF55785">
    <property type="entry name" value="PYP-like sensor domain (PAS domain)"/>
    <property type="match status" value="1"/>
</dbReference>
<dbReference type="Gene3D" id="3.30.450.40">
    <property type="match status" value="1"/>
</dbReference>
<dbReference type="PROSITE" id="PS50113">
    <property type="entry name" value="PAC"/>
    <property type="match status" value="1"/>
</dbReference>
<dbReference type="PANTHER" id="PTHR33121">
    <property type="entry name" value="CYCLIC DI-GMP PHOSPHODIESTERASE PDEF"/>
    <property type="match status" value="1"/>
</dbReference>
<dbReference type="InterPro" id="IPR050706">
    <property type="entry name" value="Cyclic-di-GMP_PDE-like"/>
</dbReference>
<feature type="domain" description="GGDEF" evidence="3">
    <location>
        <begin position="366"/>
        <end position="500"/>
    </location>
</feature>
<dbReference type="PROSITE" id="PS50883">
    <property type="entry name" value="EAL"/>
    <property type="match status" value="1"/>
</dbReference>
<dbReference type="Proteomes" id="UP000254033">
    <property type="component" value="Unassembled WGS sequence"/>
</dbReference>
<name>A0A378KK10_9GAMM</name>
<feature type="domain" description="PAC" evidence="1">
    <location>
        <begin position="116"/>
        <end position="168"/>
    </location>
</feature>
<dbReference type="InterPro" id="IPR000160">
    <property type="entry name" value="GGDEF_dom"/>
</dbReference>
<dbReference type="Gene3D" id="3.20.20.450">
    <property type="entry name" value="EAL domain"/>
    <property type="match status" value="1"/>
</dbReference>
<evidence type="ECO:0000313" key="4">
    <source>
        <dbReference type="EMBL" id="STX88275.1"/>
    </source>
</evidence>
<dbReference type="Pfam" id="PF00563">
    <property type="entry name" value="EAL"/>
    <property type="match status" value="1"/>
</dbReference>
<evidence type="ECO:0000259" key="2">
    <source>
        <dbReference type="PROSITE" id="PS50883"/>
    </source>
</evidence>
<dbReference type="AlphaFoldDB" id="A0A378KK10"/>
<evidence type="ECO:0000259" key="1">
    <source>
        <dbReference type="PROSITE" id="PS50113"/>
    </source>
</evidence>
<dbReference type="InterPro" id="IPR013655">
    <property type="entry name" value="PAS_fold_3"/>
</dbReference>
<accession>A0A378KK10</accession>
<dbReference type="Pfam" id="PF00990">
    <property type="entry name" value="GGDEF"/>
    <property type="match status" value="1"/>
</dbReference>
<dbReference type="InterPro" id="IPR043128">
    <property type="entry name" value="Rev_trsase/Diguanyl_cyclase"/>
</dbReference>
<dbReference type="InterPro" id="IPR000700">
    <property type="entry name" value="PAS-assoc_C"/>
</dbReference>
<dbReference type="PANTHER" id="PTHR33121:SF70">
    <property type="entry name" value="SIGNALING PROTEIN YKOW"/>
    <property type="match status" value="1"/>
</dbReference>
<dbReference type="InterPro" id="IPR035965">
    <property type="entry name" value="PAS-like_dom_sf"/>
</dbReference>
<gene>
    <name evidence="4" type="primary">cph2_6</name>
    <name evidence="4" type="ORF">NCTC11978_03292</name>
</gene>
<dbReference type="InterPro" id="IPR029016">
    <property type="entry name" value="GAF-like_dom_sf"/>
</dbReference>
<dbReference type="Gene3D" id="3.30.450.20">
    <property type="entry name" value="PAS domain"/>
    <property type="match status" value="1"/>
</dbReference>
<dbReference type="SUPFAM" id="SSF55781">
    <property type="entry name" value="GAF domain-like"/>
    <property type="match status" value="1"/>
</dbReference>
<dbReference type="InterPro" id="IPR035919">
    <property type="entry name" value="EAL_sf"/>
</dbReference>
<feature type="domain" description="EAL" evidence="2">
    <location>
        <begin position="509"/>
        <end position="760"/>
    </location>
</feature>
<dbReference type="InterPro" id="IPR029787">
    <property type="entry name" value="Nucleotide_cyclase"/>
</dbReference>
<dbReference type="InterPro" id="IPR001633">
    <property type="entry name" value="EAL_dom"/>
</dbReference>
<dbReference type="Gene3D" id="3.30.70.270">
    <property type="match status" value="1"/>
</dbReference>
<dbReference type="CDD" id="cd00130">
    <property type="entry name" value="PAS"/>
    <property type="match status" value="1"/>
</dbReference>
<proteinExistence type="predicted"/>
<dbReference type="InterPro" id="IPR000014">
    <property type="entry name" value="PAS"/>
</dbReference>
<reference evidence="4 5" key="1">
    <citation type="submission" date="2018-06" db="EMBL/GenBank/DDBJ databases">
        <authorList>
            <consortium name="Pathogen Informatics"/>
            <person name="Doyle S."/>
        </authorList>
    </citation>
    <scope>NUCLEOTIDE SEQUENCE [LARGE SCALE GENOMIC DNA]</scope>
    <source>
        <strain evidence="4 5">NCTC11978</strain>
    </source>
</reference>